<evidence type="ECO:0000313" key="1">
    <source>
        <dbReference type="EMBL" id="GJF00250.1"/>
    </source>
</evidence>
<dbReference type="Proteomes" id="UP000703269">
    <property type="component" value="Unassembled WGS sequence"/>
</dbReference>
<proteinExistence type="predicted"/>
<accession>A0A9P3GWN8</accession>
<organism evidence="1 2">
    <name type="scientific">Phanerochaete sordida</name>
    <dbReference type="NCBI Taxonomy" id="48140"/>
    <lineage>
        <taxon>Eukaryota</taxon>
        <taxon>Fungi</taxon>
        <taxon>Dikarya</taxon>
        <taxon>Basidiomycota</taxon>
        <taxon>Agaricomycotina</taxon>
        <taxon>Agaricomycetes</taxon>
        <taxon>Polyporales</taxon>
        <taxon>Phanerochaetaceae</taxon>
        <taxon>Phanerochaete</taxon>
    </lineage>
</organism>
<dbReference type="AlphaFoldDB" id="A0A9P3GWN8"/>
<name>A0A9P3GWN8_9APHY</name>
<gene>
    <name evidence="1" type="ORF">PsYK624_165320</name>
</gene>
<reference evidence="1 2" key="1">
    <citation type="submission" date="2021-08" db="EMBL/GenBank/DDBJ databases">
        <title>Draft Genome Sequence of Phanerochaete sordida strain YK-624.</title>
        <authorList>
            <person name="Mori T."/>
            <person name="Dohra H."/>
            <person name="Suzuki T."/>
            <person name="Kawagishi H."/>
            <person name="Hirai H."/>
        </authorList>
    </citation>
    <scope>NUCLEOTIDE SEQUENCE [LARGE SCALE GENOMIC DNA]</scope>
    <source>
        <strain evidence="1 2">YK-624</strain>
    </source>
</reference>
<keyword evidence="2" id="KW-1185">Reference proteome</keyword>
<comment type="caution">
    <text evidence="1">The sequence shown here is derived from an EMBL/GenBank/DDBJ whole genome shotgun (WGS) entry which is preliminary data.</text>
</comment>
<protein>
    <submittedName>
        <fullName evidence="1">Uncharacterized protein</fullName>
    </submittedName>
</protein>
<evidence type="ECO:0000313" key="2">
    <source>
        <dbReference type="Proteomes" id="UP000703269"/>
    </source>
</evidence>
<sequence length="82" mass="9527">MQARARPRATPAVPRSMRLRRYTYPGGSSCPPTTVCRRGWLSCSTARSLSAASGLRRRRWSVRRRSLSRRRGHCAQPRWCRR</sequence>
<dbReference type="EMBL" id="BPQB01000142">
    <property type="protein sequence ID" value="GJF00250.1"/>
    <property type="molecule type" value="Genomic_DNA"/>
</dbReference>